<dbReference type="PANTHER" id="PTHR44688">
    <property type="entry name" value="DNA-BINDING TRANSCRIPTIONAL ACTIVATOR DEVR_DOSR"/>
    <property type="match status" value="1"/>
</dbReference>
<feature type="domain" description="Response regulatory" evidence="6">
    <location>
        <begin position="16"/>
        <end position="130"/>
    </location>
</feature>
<comment type="caution">
    <text evidence="7">The sequence shown here is derived from an EMBL/GenBank/DDBJ whole genome shotgun (WGS) entry which is preliminary data.</text>
</comment>
<sequence length="228" mass="24789">MNTSARPAPDPASSPIVYVVDDDPAMTTALCGLLRSVDIGAEPFHTSQDFLAYPRPDAPSCLVLDVRLRGGSGLALQDQLNAMHDPLPVVFITGHGDIPMTVRVMKAGAVDFLTKPFTDHDFLDAVGASLERDRERRAQRRSADDLAARYLALSAREREVMQHAASGLMNKQIADRLGISEVTVKIHRGNAMRKMQARTFADLVIMAHEVAGTVPPQPQPTGDERRAA</sequence>
<dbReference type="PRINTS" id="PR00038">
    <property type="entry name" value="HTHLUXR"/>
</dbReference>
<evidence type="ECO:0000256" key="2">
    <source>
        <dbReference type="ARBA" id="ARBA00023125"/>
    </source>
</evidence>
<dbReference type="Gene3D" id="1.10.10.10">
    <property type="entry name" value="Winged helix-like DNA-binding domain superfamily/Winged helix DNA-binding domain"/>
    <property type="match status" value="1"/>
</dbReference>
<dbReference type="PROSITE" id="PS50043">
    <property type="entry name" value="HTH_LUXR_2"/>
    <property type="match status" value="1"/>
</dbReference>
<keyword evidence="1" id="KW-0805">Transcription regulation</keyword>
<dbReference type="InterPro" id="IPR011006">
    <property type="entry name" value="CheY-like_superfamily"/>
</dbReference>
<dbReference type="PANTHER" id="PTHR44688:SF16">
    <property type="entry name" value="DNA-BINDING TRANSCRIPTIONAL ACTIVATOR DEVR_DOSR"/>
    <property type="match status" value="1"/>
</dbReference>
<dbReference type="InterPro" id="IPR036388">
    <property type="entry name" value="WH-like_DNA-bd_sf"/>
</dbReference>
<name>A0ABN7Y4G2_9BURK</name>
<dbReference type="SMART" id="SM00421">
    <property type="entry name" value="HTH_LUXR"/>
    <property type="match status" value="1"/>
</dbReference>
<dbReference type="Pfam" id="PF00072">
    <property type="entry name" value="Response_reg"/>
    <property type="match status" value="1"/>
</dbReference>
<evidence type="ECO:0000259" key="5">
    <source>
        <dbReference type="PROSITE" id="PS50043"/>
    </source>
</evidence>
<evidence type="ECO:0000256" key="1">
    <source>
        <dbReference type="ARBA" id="ARBA00023015"/>
    </source>
</evidence>
<evidence type="ECO:0000256" key="4">
    <source>
        <dbReference type="PROSITE-ProRule" id="PRU00169"/>
    </source>
</evidence>
<evidence type="ECO:0000256" key="3">
    <source>
        <dbReference type="ARBA" id="ARBA00023163"/>
    </source>
</evidence>
<feature type="modified residue" description="4-aspartylphosphate" evidence="4">
    <location>
        <position position="65"/>
    </location>
</feature>
<dbReference type="CDD" id="cd17537">
    <property type="entry name" value="REC_FixJ"/>
    <property type="match status" value="1"/>
</dbReference>
<dbReference type="PROSITE" id="PS00622">
    <property type="entry name" value="HTH_LUXR_1"/>
    <property type="match status" value="1"/>
</dbReference>
<feature type="domain" description="HTH luxR-type" evidence="5">
    <location>
        <begin position="146"/>
        <end position="211"/>
    </location>
</feature>
<accession>A0ABN7Y4G2</accession>
<organism evidence="7 8">
    <name type="scientific">Cupriavidus respiraculi</name>
    <dbReference type="NCBI Taxonomy" id="195930"/>
    <lineage>
        <taxon>Bacteria</taxon>
        <taxon>Pseudomonadati</taxon>
        <taxon>Pseudomonadota</taxon>
        <taxon>Betaproteobacteria</taxon>
        <taxon>Burkholderiales</taxon>
        <taxon>Burkholderiaceae</taxon>
        <taxon>Cupriavidus</taxon>
    </lineage>
</organism>
<dbReference type="SUPFAM" id="SSF52172">
    <property type="entry name" value="CheY-like"/>
    <property type="match status" value="1"/>
</dbReference>
<dbReference type="SMART" id="SM00448">
    <property type="entry name" value="REC"/>
    <property type="match status" value="1"/>
</dbReference>
<keyword evidence="4" id="KW-0597">Phosphoprotein</keyword>
<dbReference type="EMBL" id="CAJZAH010000001">
    <property type="protein sequence ID" value="CAG9168108.1"/>
    <property type="molecule type" value="Genomic_DNA"/>
</dbReference>
<evidence type="ECO:0000313" key="7">
    <source>
        <dbReference type="EMBL" id="CAG9168108.1"/>
    </source>
</evidence>
<dbReference type="InterPro" id="IPR001789">
    <property type="entry name" value="Sig_transdc_resp-reg_receiver"/>
</dbReference>
<dbReference type="RefSeq" id="WP_224039996.1">
    <property type="nucleotide sequence ID" value="NZ_CAJZAH010000001.1"/>
</dbReference>
<dbReference type="Proteomes" id="UP000721236">
    <property type="component" value="Unassembled WGS sequence"/>
</dbReference>
<dbReference type="InterPro" id="IPR000792">
    <property type="entry name" value="Tscrpt_reg_LuxR_C"/>
</dbReference>
<dbReference type="Gene3D" id="3.40.50.2300">
    <property type="match status" value="1"/>
</dbReference>
<keyword evidence="8" id="KW-1185">Reference proteome</keyword>
<reference evidence="7 8" key="1">
    <citation type="submission" date="2021-08" db="EMBL/GenBank/DDBJ databases">
        <authorList>
            <person name="Peeters C."/>
        </authorList>
    </citation>
    <scope>NUCLEOTIDE SEQUENCE [LARGE SCALE GENOMIC DNA]</scope>
    <source>
        <strain evidence="7 8">LMG 21510</strain>
    </source>
</reference>
<evidence type="ECO:0000313" key="8">
    <source>
        <dbReference type="Proteomes" id="UP000721236"/>
    </source>
</evidence>
<keyword evidence="3" id="KW-0804">Transcription</keyword>
<dbReference type="Pfam" id="PF00196">
    <property type="entry name" value="GerE"/>
    <property type="match status" value="1"/>
</dbReference>
<evidence type="ECO:0000259" key="6">
    <source>
        <dbReference type="PROSITE" id="PS50110"/>
    </source>
</evidence>
<gene>
    <name evidence="7" type="primary">todT_1</name>
    <name evidence="7" type="ORF">LMG21510_00961</name>
</gene>
<protein>
    <submittedName>
        <fullName evidence="7">Response regulator protein TodT</fullName>
    </submittedName>
</protein>
<keyword evidence="2" id="KW-0238">DNA-binding</keyword>
<dbReference type="PROSITE" id="PS50110">
    <property type="entry name" value="RESPONSE_REGULATORY"/>
    <property type="match status" value="1"/>
</dbReference>
<dbReference type="CDD" id="cd06170">
    <property type="entry name" value="LuxR_C_like"/>
    <property type="match status" value="1"/>
</dbReference>
<proteinExistence type="predicted"/>